<dbReference type="InterPro" id="IPR014746">
    <property type="entry name" value="Gln_synth/guanido_kin_cat_dom"/>
</dbReference>
<reference evidence="11 12" key="1">
    <citation type="journal article" date="2013" name="Nature">
        <title>Insights into bilaterian evolution from three spiralian genomes.</title>
        <authorList>
            <person name="Simakov O."/>
            <person name="Marletaz F."/>
            <person name="Cho S.J."/>
            <person name="Edsinger-Gonzales E."/>
            <person name="Havlak P."/>
            <person name="Hellsten U."/>
            <person name="Kuo D.H."/>
            <person name="Larsson T."/>
            <person name="Lv J."/>
            <person name="Arendt D."/>
            <person name="Savage R."/>
            <person name="Osoegawa K."/>
            <person name="de Jong P."/>
            <person name="Grimwood J."/>
            <person name="Chapman J.A."/>
            <person name="Shapiro H."/>
            <person name="Aerts A."/>
            <person name="Otillar R.P."/>
            <person name="Terry A.Y."/>
            <person name="Boore J.L."/>
            <person name="Grigoriev I.V."/>
            <person name="Lindberg D.R."/>
            <person name="Seaver E.C."/>
            <person name="Weisblat D.A."/>
            <person name="Putnam N.H."/>
            <person name="Rokhsar D.S."/>
        </authorList>
    </citation>
    <scope>NUCLEOTIDE SEQUENCE [LARGE SCALE GENOMIC DNA]</scope>
</reference>
<evidence type="ECO:0000313" key="11">
    <source>
        <dbReference type="EMBL" id="ESP03368.1"/>
    </source>
</evidence>
<dbReference type="AlphaFoldDB" id="V4B068"/>
<keyword evidence="6 10" id="KW-0547">Nucleotide-binding</keyword>
<keyword evidence="4 10" id="KW-0436">Ligase</keyword>
<dbReference type="GO" id="GO:0005524">
    <property type="term" value="F:ATP binding"/>
    <property type="evidence" value="ECO:0007669"/>
    <property type="project" value="UniProtKB-UniRule"/>
</dbReference>
<dbReference type="GO" id="GO:0004357">
    <property type="term" value="F:glutamate-cysteine ligase activity"/>
    <property type="evidence" value="ECO:0007669"/>
    <property type="project" value="UniProtKB-UniRule"/>
</dbReference>
<dbReference type="EMBL" id="KB200027">
    <property type="protein sequence ID" value="ESP03368.1"/>
    <property type="molecule type" value="Genomic_DNA"/>
</dbReference>
<protein>
    <recommendedName>
        <fullName evidence="3 10">Glutamate--cysteine ligase</fullName>
        <ecNumber evidence="3 10">6.3.2.2</ecNumber>
    </recommendedName>
    <alternativeName>
        <fullName evidence="9 10">Gamma-ECS</fullName>
    </alternativeName>
    <alternativeName>
        <fullName evidence="8 10">Gamma-glutamylcysteine synthetase</fullName>
    </alternativeName>
</protein>
<evidence type="ECO:0000256" key="9">
    <source>
        <dbReference type="ARBA" id="ARBA00032122"/>
    </source>
</evidence>
<dbReference type="CTD" id="20247211"/>
<dbReference type="OMA" id="IAHMFIR"/>
<dbReference type="PANTHER" id="PTHR11164:SF0">
    <property type="entry name" value="GLUTAMATE--CYSTEINE LIGASE CATALYTIC SUBUNIT"/>
    <property type="match status" value="1"/>
</dbReference>
<name>V4B068_LOTGI</name>
<dbReference type="STRING" id="225164.V4B068"/>
<evidence type="ECO:0000256" key="1">
    <source>
        <dbReference type="ARBA" id="ARBA00005006"/>
    </source>
</evidence>
<evidence type="ECO:0000256" key="4">
    <source>
        <dbReference type="ARBA" id="ARBA00022598"/>
    </source>
</evidence>
<dbReference type="Gene3D" id="1.10.8.960">
    <property type="match status" value="1"/>
</dbReference>
<dbReference type="FunFam" id="3.30.590.50:FF:000001">
    <property type="entry name" value="Glutamate-cysteine ligase Gcs1"/>
    <property type="match status" value="1"/>
</dbReference>
<keyword evidence="7 10" id="KW-0067">ATP-binding</keyword>
<dbReference type="InterPro" id="IPR004308">
    <property type="entry name" value="GCS"/>
</dbReference>
<dbReference type="HOGENOM" id="CLU_010467_0_0_1"/>
<evidence type="ECO:0000256" key="5">
    <source>
        <dbReference type="ARBA" id="ARBA00022684"/>
    </source>
</evidence>
<evidence type="ECO:0000256" key="6">
    <source>
        <dbReference type="ARBA" id="ARBA00022741"/>
    </source>
</evidence>
<dbReference type="KEGG" id="lgi:LOTGIDRAFT_224402"/>
<comment type="pathway">
    <text evidence="1 10">Sulfur metabolism; glutathione biosynthesis; glutathione from L-cysteine and L-glutamate: step 1/2.</text>
</comment>
<evidence type="ECO:0000256" key="8">
    <source>
        <dbReference type="ARBA" id="ARBA00030585"/>
    </source>
</evidence>
<dbReference type="Gene3D" id="3.30.590.50">
    <property type="match status" value="2"/>
</dbReference>
<dbReference type="EC" id="6.3.2.2" evidence="3 10"/>
<keyword evidence="12" id="KW-1185">Reference proteome</keyword>
<sequence length="654" mass="75403">MGLLTEGTALSWEETKKQADHVRKHGIQQFIYQYHKCKDLEKECLYWGDEVEYMLVKLDKANKQCRLVLKAKEVLKKLQKRELECPNDHPSTWRPEYAEYMVEGTPGKPYGGLMAHFNMVEANMKLRREEIQKLLAYDEVPLSLTAFPRIGCENFTSPALKPTPEKGYSHSLFFPDGAINQGHPRFHTLTRNIRERRGKKVAINIPIYKDKNTKVPFKEDLSQYGDDGTSQSAALTDHVYLDAMGFGMGASCLQVTFQACNINEGRQLYDQLAPLCPILLALSAASPIYRGYLTDIDNRWTVIAQSVDDRTDEELGLKELKENKFRIKKSRYDSIDSYLSPQGQCYNDIDLVYDQDLYDDLRKGDVDDLLAKHMSHLFIRDPVSLFSEKINQIDEEEMDHFENIQSTNWQTMRFKPPPPNSPIGWRVEFRPMEVQLSDFENAAYVTFIVLLTRVILTYKLNLIIPISKVDENMKTAFKRDAVLNEKFYFRKDFFTESWPPSGEYCDKKKCDKIEDEYELMTVDEIFNGKGESPGLLGVIKHYITEVECDVDTQCTVLQYLKLISKRASGELQTTSKWMRNFVTSHPDYKQDSRVSESIVYDLLEKCDKISKYELEVPELLIPPKSKSAEAIPEAISAAYKLIDDKKNSIIANGH</sequence>
<evidence type="ECO:0000256" key="2">
    <source>
        <dbReference type="ARBA" id="ARBA00008100"/>
    </source>
</evidence>
<dbReference type="UniPathway" id="UPA00142">
    <property type="reaction ID" value="UER00209"/>
</dbReference>
<dbReference type="GO" id="GO:0006750">
    <property type="term" value="P:glutathione biosynthetic process"/>
    <property type="evidence" value="ECO:0007669"/>
    <property type="project" value="UniProtKB-UniRule"/>
</dbReference>
<dbReference type="FunFam" id="3.30.590.50:FF:000002">
    <property type="entry name" value="Glutamate--cysteine ligase catalytic subunit"/>
    <property type="match status" value="1"/>
</dbReference>
<evidence type="ECO:0000256" key="10">
    <source>
        <dbReference type="RuleBase" id="RU367135"/>
    </source>
</evidence>
<comment type="catalytic activity">
    <reaction evidence="10">
        <text>L-cysteine + L-glutamate + ATP = gamma-L-glutamyl-L-cysteine + ADP + phosphate + H(+)</text>
        <dbReference type="Rhea" id="RHEA:13285"/>
        <dbReference type="ChEBI" id="CHEBI:15378"/>
        <dbReference type="ChEBI" id="CHEBI:29985"/>
        <dbReference type="ChEBI" id="CHEBI:30616"/>
        <dbReference type="ChEBI" id="CHEBI:35235"/>
        <dbReference type="ChEBI" id="CHEBI:43474"/>
        <dbReference type="ChEBI" id="CHEBI:58173"/>
        <dbReference type="ChEBI" id="CHEBI:456216"/>
        <dbReference type="EC" id="6.3.2.2"/>
    </reaction>
</comment>
<dbReference type="RefSeq" id="XP_009045901.1">
    <property type="nucleotide sequence ID" value="XM_009047653.1"/>
</dbReference>
<dbReference type="Pfam" id="PF03074">
    <property type="entry name" value="GCS"/>
    <property type="match status" value="1"/>
</dbReference>
<evidence type="ECO:0000313" key="12">
    <source>
        <dbReference type="Proteomes" id="UP000030746"/>
    </source>
</evidence>
<dbReference type="PANTHER" id="PTHR11164">
    <property type="entry name" value="GLUTAMATE CYSTEINE LIGASE"/>
    <property type="match status" value="1"/>
</dbReference>
<evidence type="ECO:0000256" key="7">
    <source>
        <dbReference type="ARBA" id="ARBA00022840"/>
    </source>
</evidence>
<dbReference type="Proteomes" id="UP000030746">
    <property type="component" value="Unassembled WGS sequence"/>
</dbReference>
<dbReference type="GeneID" id="20247211"/>
<dbReference type="GO" id="GO:0017109">
    <property type="term" value="C:glutamate-cysteine ligase complex"/>
    <property type="evidence" value="ECO:0007669"/>
    <property type="project" value="TreeGrafter"/>
</dbReference>
<proteinExistence type="inferred from homology"/>
<accession>V4B068</accession>
<keyword evidence="5 10" id="KW-0317">Glutathione biosynthesis</keyword>
<dbReference type="SUPFAM" id="SSF55931">
    <property type="entry name" value="Glutamine synthetase/guanido kinase"/>
    <property type="match status" value="1"/>
</dbReference>
<comment type="similarity">
    <text evidence="2 10">Belongs to the glutamate--cysteine ligase type 3 family.</text>
</comment>
<dbReference type="OrthoDB" id="7939818at2759"/>
<organism evidence="11 12">
    <name type="scientific">Lottia gigantea</name>
    <name type="common">Giant owl limpet</name>
    <dbReference type="NCBI Taxonomy" id="225164"/>
    <lineage>
        <taxon>Eukaryota</taxon>
        <taxon>Metazoa</taxon>
        <taxon>Spiralia</taxon>
        <taxon>Lophotrochozoa</taxon>
        <taxon>Mollusca</taxon>
        <taxon>Gastropoda</taxon>
        <taxon>Patellogastropoda</taxon>
        <taxon>Lottioidea</taxon>
        <taxon>Lottiidae</taxon>
        <taxon>Lottia</taxon>
    </lineage>
</organism>
<evidence type="ECO:0000256" key="3">
    <source>
        <dbReference type="ARBA" id="ARBA00012220"/>
    </source>
</evidence>
<gene>
    <name evidence="11" type="ORF">LOTGIDRAFT_224402</name>
</gene>